<organism evidence="1 2">
    <name type="scientific">Rhabditophanes sp. KR3021</name>
    <dbReference type="NCBI Taxonomy" id="114890"/>
    <lineage>
        <taxon>Eukaryota</taxon>
        <taxon>Metazoa</taxon>
        <taxon>Ecdysozoa</taxon>
        <taxon>Nematoda</taxon>
        <taxon>Chromadorea</taxon>
        <taxon>Rhabditida</taxon>
        <taxon>Tylenchina</taxon>
        <taxon>Panagrolaimomorpha</taxon>
        <taxon>Strongyloidoidea</taxon>
        <taxon>Alloionematidae</taxon>
        <taxon>Rhabditophanes</taxon>
    </lineage>
</organism>
<accession>A0AC35UIP0</accession>
<sequence>MDHPNLVSSDSNHSTSSSSTTTSIDDFPNPAQQFDCLQSWINFTMAYNSLTVQDYNSISLNTFGIQNQSSPIFPMYDINRTMNVASIPPLQTLFPFLFKSSNENDSTVCNVSQRKIARPMSTDGIKHCPPAVGNSGKRKDYCYVCKKFIISSTGRCQGPRRHILQFHVKNPLYLCKLCNFSSTYDKFHVTSHIKRFHNITKNTDAYMINNKCYQQAEVCIWYRSCFELPGEINHSQQDEKAFIGELSS</sequence>
<dbReference type="Proteomes" id="UP000095286">
    <property type="component" value="Unplaced"/>
</dbReference>
<dbReference type="WBParaSite" id="RSKR_0001156400.1">
    <property type="protein sequence ID" value="RSKR_0001156400.1"/>
    <property type="gene ID" value="RSKR_0001156400"/>
</dbReference>
<evidence type="ECO:0000313" key="1">
    <source>
        <dbReference type="Proteomes" id="UP000095286"/>
    </source>
</evidence>
<name>A0AC35UIP0_9BILA</name>
<reference evidence="2" key="1">
    <citation type="submission" date="2016-11" db="UniProtKB">
        <authorList>
            <consortium name="WormBaseParasite"/>
        </authorList>
    </citation>
    <scope>IDENTIFICATION</scope>
    <source>
        <strain evidence="2">KR3021</strain>
    </source>
</reference>
<evidence type="ECO:0000313" key="2">
    <source>
        <dbReference type="WBParaSite" id="RSKR_0001156400.1"/>
    </source>
</evidence>
<proteinExistence type="predicted"/>
<protein>
    <submittedName>
        <fullName evidence="2">C2H2-type domain-containing protein</fullName>
    </submittedName>
</protein>